<name>A0A498NZN2_LABRO</name>
<feature type="region of interest" description="Disordered" evidence="1">
    <location>
        <begin position="76"/>
        <end position="98"/>
    </location>
</feature>
<dbReference type="Proteomes" id="UP000290572">
    <property type="component" value="Unassembled WGS sequence"/>
</dbReference>
<reference evidence="2 3" key="1">
    <citation type="submission" date="2018-03" db="EMBL/GenBank/DDBJ databases">
        <title>Draft genome sequence of Rohu Carp (Labeo rohita).</title>
        <authorList>
            <person name="Das P."/>
            <person name="Kushwaha B."/>
            <person name="Joshi C.G."/>
            <person name="Kumar D."/>
            <person name="Nagpure N.S."/>
            <person name="Sahoo L."/>
            <person name="Das S.P."/>
            <person name="Bit A."/>
            <person name="Patnaik S."/>
            <person name="Meher P.K."/>
            <person name="Jayasankar P."/>
            <person name="Koringa P.G."/>
            <person name="Patel N.V."/>
            <person name="Hinsu A.T."/>
            <person name="Kumar R."/>
            <person name="Pandey M."/>
            <person name="Agarwal S."/>
            <person name="Srivastava S."/>
            <person name="Singh M."/>
            <person name="Iquebal M.A."/>
            <person name="Jaiswal S."/>
            <person name="Angadi U.B."/>
            <person name="Kumar N."/>
            <person name="Raza M."/>
            <person name="Shah T.M."/>
            <person name="Rai A."/>
            <person name="Jena J.K."/>
        </authorList>
    </citation>
    <scope>NUCLEOTIDE SEQUENCE [LARGE SCALE GENOMIC DNA]</scope>
    <source>
        <strain evidence="2">DASCIFA01</strain>
        <tissue evidence="2">Testis</tissue>
    </source>
</reference>
<comment type="caution">
    <text evidence="2">The sequence shown here is derived from an EMBL/GenBank/DDBJ whole genome shotgun (WGS) entry which is preliminary data.</text>
</comment>
<dbReference type="EMBL" id="QBIY01007075">
    <property type="protein sequence ID" value="RXN36774.1"/>
    <property type="molecule type" value="Genomic_DNA"/>
</dbReference>
<dbReference type="AlphaFoldDB" id="A0A498NZN2"/>
<proteinExistence type="predicted"/>
<evidence type="ECO:0000313" key="3">
    <source>
        <dbReference type="Proteomes" id="UP000290572"/>
    </source>
</evidence>
<organism evidence="2 3">
    <name type="scientific">Labeo rohita</name>
    <name type="common">Indian major carp</name>
    <name type="synonym">Cyprinus rohita</name>
    <dbReference type="NCBI Taxonomy" id="84645"/>
    <lineage>
        <taxon>Eukaryota</taxon>
        <taxon>Metazoa</taxon>
        <taxon>Chordata</taxon>
        <taxon>Craniata</taxon>
        <taxon>Vertebrata</taxon>
        <taxon>Euteleostomi</taxon>
        <taxon>Actinopterygii</taxon>
        <taxon>Neopterygii</taxon>
        <taxon>Teleostei</taxon>
        <taxon>Ostariophysi</taxon>
        <taxon>Cypriniformes</taxon>
        <taxon>Cyprinidae</taxon>
        <taxon>Labeoninae</taxon>
        <taxon>Labeonini</taxon>
        <taxon>Labeo</taxon>
    </lineage>
</organism>
<protein>
    <submittedName>
        <fullName evidence="2">Uncharacterized protein</fullName>
    </submittedName>
</protein>
<accession>A0A498NZN2</accession>
<evidence type="ECO:0000256" key="1">
    <source>
        <dbReference type="SAM" id="MobiDB-lite"/>
    </source>
</evidence>
<keyword evidence="3" id="KW-1185">Reference proteome</keyword>
<evidence type="ECO:0000313" key="2">
    <source>
        <dbReference type="EMBL" id="RXN36774.1"/>
    </source>
</evidence>
<gene>
    <name evidence="2" type="ORF">ROHU_002654</name>
</gene>
<sequence length="98" mass="11165">MKVNCCSLEIAFVLIEILFWEDEGSSEPAAINTRRSSRTERSGPAGPPIPGRASPWRRATSVRAVCLWREVRPLIRRKQKTRPDRPKRPRAQPSSGER</sequence>
<feature type="region of interest" description="Disordered" evidence="1">
    <location>
        <begin position="26"/>
        <end position="57"/>
    </location>
</feature>